<reference evidence="1" key="1">
    <citation type="submission" date="2021-11" db="EMBL/GenBank/DDBJ databases">
        <title>Streptomyces corallinus and Kineosporia corallina sp. nov., two new coral-derived marine actinobacteria.</title>
        <authorList>
            <person name="Buangrab K."/>
            <person name="Sutthacheep M."/>
            <person name="Yeemin T."/>
            <person name="Harunari E."/>
            <person name="Igarashi Y."/>
            <person name="Sripreechasak P."/>
            <person name="Kanchanasin P."/>
            <person name="Tanasupawat S."/>
            <person name="Phongsopitanun W."/>
        </authorList>
    </citation>
    <scope>NUCLEOTIDE SEQUENCE</scope>
    <source>
        <strain evidence="1">JCM 31032</strain>
    </source>
</reference>
<dbReference type="EMBL" id="JAJOMB010000003">
    <property type="protein sequence ID" value="MCD5310446.1"/>
    <property type="molecule type" value="Genomic_DNA"/>
</dbReference>
<gene>
    <name evidence="1" type="ORF">LR394_06035</name>
</gene>
<proteinExistence type="predicted"/>
<accession>A0A9X1NBW3</accession>
<keyword evidence="2" id="KW-1185">Reference proteome</keyword>
<sequence length="575" mass="62501">MDGDDKTLATIAAGAGESRSALLEDRTFQDFVDEAREVLGEEHGELTELFARMCDLFTHRLNQVPERLHLQFLDLLGVRPFAPGVATCDLTFRLEDELERELRIPAGSQVAAASGVVFSTLEDLVLAPPTLTRVIPTADALNLGFAEPLSGHTLRLRLEESAETVRWQAWTGHDWIPIPVHRAHNGEFELLMPRFLGRRTIAECDAYWIQAVGAGAGKVTVAVIGGTTPAEHSELVSAEVLGHSNGQPGQTFTTSQSPVAPRQHGEQVAVTGPDGEDLWTEVADFSRSGPTDRHFVWDAAIQFGPAVRQPDGWVKQQGAVPPADALIWVTKYRVGGGVAGNVAAHTLTTPLTALPRIAGVTNRKAATGGSDAETLEQFRIRGPLTLRTGQRAVTAADYEQVALATSPRVARARCLPASQPDQPAQLMIVPHRPPAGTFRSIDDFALEEGLLTQLTDAVEAQRVIGTSIELTTPYYIGVALECTIQVHTDQAVRDVHTRLRTWLDPIDGSWPFDQPLTTRAVADRIRATGGVTSIEDVRLYAYDCRLQTRVGPARETLELDADSLFLLAEMIVVTL</sequence>
<dbReference type="RefSeq" id="WP_231439379.1">
    <property type="nucleotide sequence ID" value="NZ_JAJOMB010000003.1"/>
</dbReference>
<name>A0A9X1NBW3_9ACTN</name>
<dbReference type="InterPro" id="IPR011749">
    <property type="entry name" value="CHP02243"/>
</dbReference>
<dbReference type="Proteomes" id="UP001138997">
    <property type="component" value="Unassembled WGS sequence"/>
</dbReference>
<dbReference type="AlphaFoldDB" id="A0A9X1NBW3"/>
<evidence type="ECO:0000313" key="1">
    <source>
        <dbReference type="EMBL" id="MCD5310446.1"/>
    </source>
</evidence>
<protein>
    <submittedName>
        <fullName evidence="1">Baseplate assembly protein</fullName>
    </submittedName>
</protein>
<organism evidence="1 2">
    <name type="scientific">Kineosporia babensis</name>
    <dbReference type="NCBI Taxonomy" id="499548"/>
    <lineage>
        <taxon>Bacteria</taxon>
        <taxon>Bacillati</taxon>
        <taxon>Actinomycetota</taxon>
        <taxon>Actinomycetes</taxon>
        <taxon>Kineosporiales</taxon>
        <taxon>Kineosporiaceae</taxon>
        <taxon>Kineosporia</taxon>
    </lineage>
</organism>
<comment type="caution">
    <text evidence="1">The sequence shown here is derived from an EMBL/GenBank/DDBJ whole genome shotgun (WGS) entry which is preliminary data.</text>
</comment>
<evidence type="ECO:0000313" key="2">
    <source>
        <dbReference type="Proteomes" id="UP001138997"/>
    </source>
</evidence>
<dbReference type="NCBIfam" id="TIGR02243">
    <property type="entry name" value="putative baseplate assembly protein"/>
    <property type="match status" value="1"/>
</dbReference>